<organism evidence="8 9">
    <name type="scientific">Marivirga aurantiaca</name>
    <dbReference type="NCBI Taxonomy" id="2802615"/>
    <lineage>
        <taxon>Bacteria</taxon>
        <taxon>Pseudomonadati</taxon>
        <taxon>Bacteroidota</taxon>
        <taxon>Cytophagia</taxon>
        <taxon>Cytophagales</taxon>
        <taxon>Marivirgaceae</taxon>
        <taxon>Marivirga</taxon>
    </lineage>
</organism>
<reference evidence="8" key="1">
    <citation type="submission" date="2021-01" db="EMBL/GenBank/DDBJ databases">
        <title>Marivirga aurantiaca sp. nov., isolated from intertidal surface sediments.</title>
        <authorList>
            <person name="Zhang M."/>
        </authorList>
    </citation>
    <scope>NUCLEOTIDE SEQUENCE</scope>
    <source>
        <strain evidence="8">S37H4</strain>
    </source>
</reference>
<evidence type="ECO:0000256" key="4">
    <source>
        <dbReference type="ARBA" id="ARBA00022692"/>
    </source>
</evidence>
<feature type="transmembrane region" description="Helical" evidence="7">
    <location>
        <begin position="402"/>
        <end position="425"/>
    </location>
</feature>
<keyword evidence="9" id="KW-1185">Reference proteome</keyword>
<accession>A0A935CBC2</accession>
<feature type="transmembrane region" description="Helical" evidence="7">
    <location>
        <begin position="267"/>
        <end position="286"/>
    </location>
</feature>
<feature type="transmembrane region" description="Helical" evidence="7">
    <location>
        <begin position="378"/>
        <end position="396"/>
    </location>
</feature>
<feature type="transmembrane region" description="Helical" evidence="7">
    <location>
        <begin position="129"/>
        <end position="149"/>
    </location>
</feature>
<gene>
    <name evidence="8" type="ORF">JKA74_18335</name>
</gene>
<feature type="transmembrane region" description="Helical" evidence="7">
    <location>
        <begin position="243"/>
        <end position="261"/>
    </location>
</feature>
<feature type="transmembrane region" description="Helical" evidence="7">
    <location>
        <begin position="307"/>
        <end position="328"/>
    </location>
</feature>
<sequence>MNLRISNSLKESEYTKGFFLILSSKIVIAALTFISTPIIARIYSPQDYGIYAILNSILINLVLFTNLSLPSAVIVLKKSKLNASISGIIGYSFYSNLVFLVTGTLLLLFNDTFKTKLASIVGFDFTIGHLLVITFFSILVTVSEVFANLNIKEKKFKRNVVVNLTDTISNKASSIVIGLFIHHKLGLFIAELVGKFNNIFYQLYKVNFKISFLKIKNFKKLRTIQNTVRDNHLYPKFNLPTTFLNKFSGQLVIWIFAIYFSVEQIGYFTMAISMVGIPLLLLANSLNPLITKKLSEEREQGFKGNTLFKLFSLITLLSLFVYSLLFFFSPYFVNFYLGEKWIESITYIKILCVPFSLMLISNAIGGAFLIYEKQKNNLFFKLFSFISLIVGITLIMNSTMSFIQLVWLYATIISLEQLLNTIYILRKAKHV</sequence>
<evidence type="ECO:0000256" key="2">
    <source>
        <dbReference type="ARBA" id="ARBA00007430"/>
    </source>
</evidence>
<dbReference type="PANTHER" id="PTHR30250:SF10">
    <property type="entry name" value="LIPOPOLYSACCHARIDE BIOSYNTHESIS PROTEIN WZXC"/>
    <property type="match status" value="1"/>
</dbReference>
<dbReference type="InterPro" id="IPR050833">
    <property type="entry name" value="Poly_Biosynth_Transport"/>
</dbReference>
<dbReference type="Proteomes" id="UP000611723">
    <property type="component" value="Unassembled WGS sequence"/>
</dbReference>
<dbReference type="PANTHER" id="PTHR30250">
    <property type="entry name" value="PST FAMILY PREDICTED COLANIC ACID TRANSPORTER"/>
    <property type="match status" value="1"/>
</dbReference>
<dbReference type="Pfam" id="PF13440">
    <property type="entry name" value="Polysacc_synt_3"/>
    <property type="match status" value="1"/>
</dbReference>
<proteinExistence type="inferred from homology"/>
<feature type="transmembrane region" description="Helical" evidence="7">
    <location>
        <begin position="20"/>
        <end position="43"/>
    </location>
</feature>
<dbReference type="GO" id="GO:0005886">
    <property type="term" value="C:plasma membrane"/>
    <property type="evidence" value="ECO:0007669"/>
    <property type="project" value="UniProtKB-SubCell"/>
</dbReference>
<name>A0A935CBC2_9BACT</name>
<evidence type="ECO:0000313" key="8">
    <source>
        <dbReference type="EMBL" id="MBK6267009.1"/>
    </source>
</evidence>
<dbReference type="EMBL" id="JAEQBW010000013">
    <property type="protein sequence ID" value="MBK6267009.1"/>
    <property type="molecule type" value="Genomic_DNA"/>
</dbReference>
<feature type="transmembrane region" description="Helical" evidence="7">
    <location>
        <begin position="88"/>
        <end position="109"/>
    </location>
</feature>
<feature type="transmembrane region" description="Helical" evidence="7">
    <location>
        <begin position="49"/>
        <end position="76"/>
    </location>
</feature>
<keyword evidence="3" id="KW-1003">Cell membrane</keyword>
<dbReference type="AlphaFoldDB" id="A0A935CBC2"/>
<evidence type="ECO:0000256" key="7">
    <source>
        <dbReference type="SAM" id="Phobius"/>
    </source>
</evidence>
<keyword evidence="4 7" id="KW-0812">Transmembrane</keyword>
<comment type="subcellular location">
    <subcellularLocation>
        <location evidence="1">Cell membrane</location>
        <topology evidence="1">Multi-pass membrane protein</topology>
    </subcellularLocation>
</comment>
<evidence type="ECO:0000256" key="5">
    <source>
        <dbReference type="ARBA" id="ARBA00022989"/>
    </source>
</evidence>
<evidence type="ECO:0000256" key="6">
    <source>
        <dbReference type="ARBA" id="ARBA00023136"/>
    </source>
</evidence>
<keyword evidence="6 7" id="KW-0472">Membrane</keyword>
<feature type="transmembrane region" description="Helical" evidence="7">
    <location>
        <begin position="348"/>
        <end position="371"/>
    </location>
</feature>
<evidence type="ECO:0000256" key="1">
    <source>
        <dbReference type="ARBA" id="ARBA00004651"/>
    </source>
</evidence>
<protein>
    <submittedName>
        <fullName evidence="8">Oligosaccharide flippase family protein</fullName>
    </submittedName>
</protein>
<evidence type="ECO:0000313" key="9">
    <source>
        <dbReference type="Proteomes" id="UP000611723"/>
    </source>
</evidence>
<comment type="caution">
    <text evidence="8">The sequence shown here is derived from an EMBL/GenBank/DDBJ whole genome shotgun (WGS) entry which is preliminary data.</text>
</comment>
<comment type="similarity">
    <text evidence="2">Belongs to the polysaccharide synthase family.</text>
</comment>
<keyword evidence="5 7" id="KW-1133">Transmembrane helix</keyword>
<evidence type="ECO:0000256" key="3">
    <source>
        <dbReference type="ARBA" id="ARBA00022475"/>
    </source>
</evidence>
<dbReference type="RefSeq" id="WP_201432695.1">
    <property type="nucleotide sequence ID" value="NZ_JAEQBW010000013.1"/>
</dbReference>